<comment type="caution">
    <text evidence="1">The sequence shown here is derived from an EMBL/GenBank/DDBJ whole genome shotgun (WGS) entry which is preliminary data.</text>
</comment>
<organism evidence="1 2">
    <name type="scientific">Streptomyces mexicanus</name>
    <dbReference type="NCBI Taxonomy" id="178566"/>
    <lineage>
        <taxon>Bacteria</taxon>
        <taxon>Bacillati</taxon>
        <taxon>Actinomycetota</taxon>
        <taxon>Actinomycetes</taxon>
        <taxon>Kitasatosporales</taxon>
        <taxon>Streptomycetaceae</taxon>
        <taxon>Streptomyces</taxon>
    </lineage>
</organism>
<protein>
    <submittedName>
        <fullName evidence="1">Uncharacterized protein</fullName>
    </submittedName>
</protein>
<name>A0A7X1I0W8_9ACTN</name>
<evidence type="ECO:0000313" key="1">
    <source>
        <dbReference type="EMBL" id="MBC2864478.1"/>
    </source>
</evidence>
<accession>A0A7X1I0W8</accession>
<dbReference type="EMBL" id="JACMHY010000002">
    <property type="protein sequence ID" value="MBC2864478.1"/>
    <property type="molecule type" value="Genomic_DNA"/>
</dbReference>
<gene>
    <name evidence="1" type="ORF">H1R13_05540</name>
</gene>
<sequence length="64" mass="6940">MAARLPGVSGLGEAAERIVDAGRLIGRTSEQNGKKPTSWFLLSQDKWGSVRTMYPVEKPIDPIG</sequence>
<dbReference type="RefSeq" id="WP_159672327.1">
    <property type="nucleotide sequence ID" value="NZ_JACMHY010000002.1"/>
</dbReference>
<reference evidence="1 2" key="1">
    <citation type="submission" date="2020-08" db="EMBL/GenBank/DDBJ databases">
        <title>Whole-Genome Sequence of French Clinical Streptomyces mexicanus Strain Q0842.</title>
        <authorList>
            <person name="Boxberger M."/>
            <person name="La Scola B."/>
        </authorList>
    </citation>
    <scope>NUCLEOTIDE SEQUENCE [LARGE SCALE GENOMIC DNA]</scope>
    <source>
        <strain evidence="1 2">Marseille-Q0842</strain>
    </source>
</reference>
<dbReference type="AlphaFoldDB" id="A0A7X1I0W8"/>
<dbReference type="OrthoDB" id="4334684at2"/>
<proteinExistence type="predicted"/>
<evidence type="ECO:0000313" key="2">
    <source>
        <dbReference type="Proteomes" id="UP000517694"/>
    </source>
</evidence>
<keyword evidence="2" id="KW-1185">Reference proteome</keyword>
<dbReference type="Proteomes" id="UP000517694">
    <property type="component" value="Unassembled WGS sequence"/>
</dbReference>